<dbReference type="Pfam" id="PF01850">
    <property type="entry name" value="PIN"/>
    <property type="match status" value="1"/>
</dbReference>
<gene>
    <name evidence="6" type="ORF">SAMN05660657_05322</name>
</gene>
<accession>A0A1I7D5E5</accession>
<dbReference type="SUPFAM" id="SSF88723">
    <property type="entry name" value="PIN domain-like"/>
    <property type="match status" value="1"/>
</dbReference>
<dbReference type="GO" id="GO:0016787">
    <property type="term" value="F:hydrolase activity"/>
    <property type="evidence" value="ECO:0007669"/>
    <property type="project" value="UniProtKB-KW"/>
</dbReference>
<evidence type="ECO:0000313" key="7">
    <source>
        <dbReference type="Proteomes" id="UP000199546"/>
    </source>
</evidence>
<evidence type="ECO:0000256" key="3">
    <source>
        <dbReference type="ARBA" id="ARBA00022801"/>
    </source>
</evidence>
<evidence type="ECO:0000256" key="4">
    <source>
        <dbReference type="ARBA" id="ARBA00022842"/>
    </source>
</evidence>
<feature type="domain" description="PIN" evidence="5">
    <location>
        <begin position="2"/>
        <end position="112"/>
    </location>
</feature>
<dbReference type="Proteomes" id="UP000199546">
    <property type="component" value="Unassembled WGS sequence"/>
</dbReference>
<keyword evidence="3" id="KW-0378">Hydrolase</keyword>
<dbReference type="EMBL" id="FPBA01000034">
    <property type="protein sequence ID" value="SFU06837.1"/>
    <property type="molecule type" value="Genomic_DNA"/>
</dbReference>
<dbReference type="GO" id="GO:0046872">
    <property type="term" value="F:metal ion binding"/>
    <property type="evidence" value="ECO:0007669"/>
    <property type="project" value="UniProtKB-KW"/>
</dbReference>
<protein>
    <submittedName>
        <fullName evidence="6">PIN domain nuclease, a component of toxin-antitoxin system (PIN domain)</fullName>
    </submittedName>
</protein>
<dbReference type="OrthoDB" id="286092at2"/>
<reference evidence="7" key="1">
    <citation type="submission" date="2016-10" db="EMBL/GenBank/DDBJ databases">
        <authorList>
            <person name="Varghese N."/>
            <person name="Submissions S."/>
        </authorList>
    </citation>
    <scope>NUCLEOTIDE SEQUENCE [LARGE SCALE GENOMIC DNA]</scope>
    <source>
        <strain evidence="7">DSM 46136</strain>
    </source>
</reference>
<evidence type="ECO:0000313" key="6">
    <source>
        <dbReference type="EMBL" id="SFU06837.1"/>
    </source>
</evidence>
<evidence type="ECO:0000256" key="1">
    <source>
        <dbReference type="ARBA" id="ARBA00022722"/>
    </source>
</evidence>
<evidence type="ECO:0000256" key="2">
    <source>
        <dbReference type="ARBA" id="ARBA00022723"/>
    </source>
</evidence>
<dbReference type="STRING" id="1296565.SAMN05660657_05322"/>
<dbReference type="AlphaFoldDB" id="A0A1I7D5E5"/>
<dbReference type="InterPro" id="IPR002716">
    <property type="entry name" value="PIN_dom"/>
</dbReference>
<sequence length="123" mass="13252">MIVLDDSALLALIKDEPGADVVSRAAAHNDATISSVDYAEVLQKAACLGVTAEEVDAALEDLGITVTPFARLTASFYRHQSGLGIADRVYLALARSLSSPAYTADRSWQRWADEFGVNLQLIR</sequence>
<keyword evidence="7" id="KW-1185">Reference proteome</keyword>
<dbReference type="Gene3D" id="3.40.50.1010">
    <property type="entry name" value="5'-nuclease"/>
    <property type="match status" value="1"/>
</dbReference>
<proteinExistence type="predicted"/>
<evidence type="ECO:0000259" key="5">
    <source>
        <dbReference type="Pfam" id="PF01850"/>
    </source>
</evidence>
<name>A0A1I7D5E5_9ACTN</name>
<dbReference type="RefSeq" id="WP_093584452.1">
    <property type="nucleotide sequence ID" value="NZ_FPBA01000034.1"/>
</dbReference>
<keyword evidence="4" id="KW-0460">Magnesium</keyword>
<organism evidence="6 7">
    <name type="scientific">Geodermatophilus amargosae</name>
    <dbReference type="NCBI Taxonomy" id="1296565"/>
    <lineage>
        <taxon>Bacteria</taxon>
        <taxon>Bacillati</taxon>
        <taxon>Actinomycetota</taxon>
        <taxon>Actinomycetes</taxon>
        <taxon>Geodermatophilales</taxon>
        <taxon>Geodermatophilaceae</taxon>
        <taxon>Geodermatophilus</taxon>
    </lineage>
</organism>
<dbReference type="GO" id="GO:0004518">
    <property type="term" value="F:nuclease activity"/>
    <property type="evidence" value="ECO:0007669"/>
    <property type="project" value="UniProtKB-KW"/>
</dbReference>
<keyword evidence="2" id="KW-0479">Metal-binding</keyword>
<keyword evidence="1" id="KW-0540">Nuclease</keyword>
<dbReference type="InterPro" id="IPR029060">
    <property type="entry name" value="PIN-like_dom_sf"/>
</dbReference>